<dbReference type="AlphaFoldDB" id="A0A0F2TKP4"/>
<dbReference type="InterPro" id="IPR013216">
    <property type="entry name" value="Methyltransf_11"/>
</dbReference>
<proteinExistence type="predicted"/>
<dbReference type="PANTHER" id="PTHR43591:SF24">
    <property type="entry name" value="2-METHOXY-6-POLYPRENYL-1,4-BENZOQUINOL METHYLASE, MITOCHONDRIAL"/>
    <property type="match status" value="1"/>
</dbReference>
<dbReference type="SUPFAM" id="SSF53335">
    <property type="entry name" value="S-adenosyl-L-methionine-dependent methyltransferases"/>
    <property type="match status" value="1"/>
</dbReference>
<dbReference type="PANTHER" id="PTHR43591">
    <property type="entry name" value="METHYLTRANSFERASE"/>
    <property type="match status" value="1"/>
</dbReference>
<protein>
    <recommendedName>
        <fullName evidence="1">Methyltransferase type 11 domain-containing protein</fullName>
    </recommendedName>
</protein>
<dbReference type="InterPro" id="IPR029063">
    <property type="entry name" value="SAM-dependent_MTases_sf"/>
</dbReference>
<name>A0A0F2TKP4_STRR3</name>
<evidence type="ECO:0000313" key="2">
    <source>
        <dbReference type="EMBL" id="KJS63071.1"/>
    </source>
</evidence>
<organism evidence="2 3">
    <name type="scientific">Streptomyces rubellomurinus (strain ATCC 31215)</name>
    <dbReference type="NCBI Taxonomy" id="359131"/>
    <lineage>
        <taxon>Bacteria</taxon>
        <taxon>Bacillati</taxon>
        <taxon>Actinomycetota</taxon>
        <taxon>Actinomycetes</taxon>
        <taxon>Kitasatosporales</taxon>
        <taxon>Streptomycetaceae</taxon>
        <taxon>Streptomyces</taxon>
    </lineage>
</organism>
<dbReference type="OrthoDB" id="8052808at2"/>
<sequence>MTAPAYLPGMSSAQYLAEMAVSHPRLRALLDPDRLDRAVASREPAAWENEFDSDSGGRGDSYRRAQRDPLVRWTGVRRLLGLTVPAGRGREVVVLDVLGGDGTVARAAALRPGESPAGLEVLTGDISGPMVAEALANGLPAVRQAADRLLLADDTVDAVLLAYGTHHIPDGTRPRAVAEALRVVRPGGRVVLHDFAPDSAMADFFRVVSRHGTVRHDYEHFTHPELRKLFEDRCPQVRVLDVYDPFTVLAPTPDRARAAMVAHMGESYGLAGHFEAIGPDAAWQLLAEAFDHTDRPTPPEHRAVRPTVRLVPEGYVAELPRVAVVAVAEKPGA</sequence>
<evidence type="ECO:0000313" key="3">
    <source>
        <dbReference type="Proteomes" id="UP000033699"/>
    </source>
</evidence>
<evidence type="ECO:0000259" key="1">
    <source>
        <dbReference type="Pfam" id="PF08241"/>
    </source>
</evidence>
<dbReference type="CDD" id="cd02440">
    <property type="entry name" value="AdoMet_MTases"/>
    <property type="match status" value="1"/>
</dbReference>
<comment type="caution">
    <text evidence="2">The sequence shown here is derived from an EMBL/GenBank/DDBJ whole genome shotgun (WGS) entry which is preliminary data.</text>
</comment>
<accession>A0A0F2TKP4</accession>
<dbReference type="GO" id="GO:0008757">
    <property type="term" value="F:S-adenosylmethionine-dependent methyltransferase activity"/>
    <property type="evidence" value="ECO:0007669"/>
    <property type="project" value="InterPro"/>
</dbReference>
<dbReference type="Proteomes" id="UP000033699">
    <property type="component" value="Unassembled WGS sequence"/>
</dbReference>
<dbReference type="Gene3D" id="3.40.50.150">
    <property type="entry name" value="Vaccinia Virus protein VP39"/>
    <property type="match status" value="1"/>
</dbReference>
<dbReference type="Pfam" id="PF08241">
    <property type="entry name" value="Methyltransf_11"/>
    <property type="match status" value="1"/>
</dbReference>
<keyword evidence="3" id="KW-1185">Reference proteome</keyword>
<gene>
    <name evidence="2" type="ORF">VM95_04965</name>
</gene>
<feature type="domain" description="Methyltransferase type 11" evidence="1">
    <location>
        <begin position="95"/>
        <end position="192"/>
    </location>
</feature>
<reference evidence="2 3" key="1">
    <citation type="submission" date="2015-02" db="EMBL/GenBank/DDBJ databases">
        <authorList>
            <person name="Ju K.-S."/>
            <person name="Doroghazi J.R."/>
            <person name="Metcalf W."/>
        </authorList>
    </citation>
    <scope>NUCLEOTIDE SEQUENCE [LARGE SCALE GENOMIC DNA]</scope>
    <source>
        <strain evidence="2 3">ATCC 31215</strain>
    </source>
</reference>
<dbReference type="EMBL" id="JZKH01000006">
    <property type="protein sequence ID" value="KJS63071.1"/>
    <property type="molecule type" value="Genomic_DNA"/>
</dbReference>
<dbReference type="PATRIC" id="fig|359131.3.peg.5564"/>